<feature type="region of interest" description="Disordered" evidence="1">
    <location>
        <begin position="149"/>
        <end position="171"/>
    </location>
</feature>
<evidence type="ECO:0000256" key="1">
    <source>
        <dbReference type="SAM" id="MobiDB-lite"/>
    </source>
</evidence>
<gene>
    <name evidence="2" type="ORF">ZOSMA_82G00080</name>
</gene>
<evidence type="ECO:0000313" key="3">
    <source>
        <dbReference type="Proteomes" id="UP000036987"/>
    </source>
</evidence>
<dbReference type="Proteomes" id="UP000036987">
    <property type="component" value="Unassembled WGS sequence"/>
</dbReference>
<dbReference type="EMBL" id="LFYR01002027">
    <property type="protein sequence ID" value="KMZ57696.1"/>
    <property type="molecule type" value="Genomic_DNA"/>
</dbReference>
<keyword evidence="3" id="KW-1185">Reference proteome</keyword>
<evidence type="ECO:0000313" key="2">
    <source>
        <dbReference type="EMBL" id="KMZ57696.1"/>
    </source>
</evidence>
<name>A0A0K9NLS7_ZOSMR</name>
<dbReference type="AlphaFoldDB" id="A0A0K9NLS7"/>
<protein>
    <submittedName>
        <fullName evidence="2">Uncharacterized protein</fullName>
    </submittedName>
</protein>
<organism evidence="2 3">
    <name type="scientific">Zostera marina</name>
    <name type="common">Eelgrass</name>
    <dbReference type="NCBI Taxonomy" id="29655"/>
    <lineage>
        <taxon>Eukaryota</taxon>
        <taxon>Viridiplantae</taxon>
        <taxon>Streptophyta</taxon>
        <taxon>Embryophyta</taxon>
        <taxon>Tracheophyta</taxon>
        <taxon>Spermatophyta</taxon>
        <taxon>Magnoliopsida</taxon>
        <taxon>Liliopsida</taxon>
        <taxon>Zosteraceae</taxon>
        <taxon>Zostera</taxon>
    </lineage>
</organism>
<comment type="caution">
    <text evidence="2">The sequence shown here is derived from an EMBL/GenBank/DDBJ whole genome shotgun (WGS) entry which is preliminary data.</text>
</comment>
<proteinExistence type="predicted"/>
<sequence length="171" mass="18618">MAPEGIEGMKTAEPTEAEAPDTQFITWTLIKTKLTEHIMCMNIRENGTDGKGLGQPFSQASERGFLKVRSIVAILASGCGHIFIDSLGGVISGMQHRSIIVEIVESRKLCMMEATDLVRDRVKIPDRVPVDHGLSIRVRLIDTEPSTFDEFPCDGIPDKGGEDGVDGNLGH</sequence>
<accession>A0A0K9NLS7</accession>
<reference evidence="3" key="1">
    <citation type="journal article" date="2016" name="Nature">
        <title>The genome of the seagrass Zostera marina reveals angiosperm adaptation to the sea.</title>
        <authorList>
            <person name="Olsen J.L."/>
            <person name="Rouze P."/>
            <person name="Verhelst B."/>
            <person name="Lin Y.-C."/>
            <person name="Bayer T."/>
            <person name="Collen J."/>
            <person name="Dattolo E."/>
            <person name="De Paoli E."/>
            <person name="Dittami S."/>
            <person name="Maumus F."/>
            <person name="Michel G."/>
            <person name="Kersting A."/>
            <person name="Lauritano C."/>
            <person name="Lohaus R."/>
            <person name="Toepel M."/>
            <person name="Tonon T."/>
            <person name="Vanneste K."/>
            <person name="Amirebrahimi M."/>
            <person name="Brakel J."/>
            <person name="Bostroem C."/>
            <person name="Chovatia M."/>
            <person name="Grimwood J."/>
            <person name="Jenkins J.W."/>
            <person name="Jueterbock A."/>
            <person name="Mraz A."/>
            <person name="Stam W.T."/>
            <person name="Tice H."/>
            <person name="Bornberg-Bauer E."/>
            <person name="Green P.J."/>
            <person name="Pearson G.A."/>
            <person name="Procaccini G."/>
            <person name="Duarte C.M."/>
            <person name="Schmutz J."/>
            <person name="Reusch T.B.H."/>
            <person name="Van de Peer Y."/>
        </authorList>
    </citation>
    <scope>NUCLEOTIDE SEQUENCE [LARGE SCALE GENOMIC DNA]</scope>
    <source>
        <strain evidence="3">cv. Finnish</strain>
    </source>
</reference>